<dbReference type="AlphaFoldDB" id="A0A2C1LNI0"/>
<comment type="caution">
    <text evidence="1">The sequence shown here is derived from an EMBL/GenBank/DDBJ whole genome shotgun (WGS) entry which is preliminary data.</text>
</comment>
<evidence type="ECO:0000313" key="2">
    <source>
        <dbReference type="Proteomes" id="UP000225766"/>
    </source>
</evidence>
<dbReference type="EMBL" id="NUMG01000027">
    <property type="protein sequence ID" value="PGT99491.1"/>
    <property type="molecule type" value="Genomic_DNA"/>
</dbReference>
<name>A0A2C1LNI0_BACCE</name>
<accession>A0A2C1LNI0</accession>
<sequence length="91" mass="10582">MLVLLVSVIILSACSSQEESVKEASKVVYKYDDAKYHVNDKAAIIYVDDQKTYKEATRSIKEKALNYEDMKFKAYPLDDKKVDYYIKMEVL</sequence>
<protein>
    <submittedName>
        <fullName evidence="1">Uncharacterized protein</fullName>
    </submittedName>
</protein>
<dbReference type="Proteomes" id="UP000225766">
    <property type="component" value="Unassembled WGS sequence"/>
</dbReference>
<evidence type="ECO:0000313" key="1">
    <source>
        <dbReference type="EMBL" id="PGT99491.1"/>
    </source>
</evidence>
<gene>
    <name evidence="1" type="ORF">COD19_19430</name>
</gene>
<reference evidence="1 2" key="1">
    <citation type="submission" date="2017-09" db="EMBL/GenBank/DDBJ databases">
        <title>Large-scale bioinformatics analysis of Bacillus genomes uncovers conserved roles of natural products in bacterial physiology.</title>
        <authorList>
            <consortium name="Agbiome Team Llc"/>
            <person name="Bleich R.M."/>
            <person name="Grubbs K.J."/>
            <person name="Santa Maria K.C."/>
            <person name="Allen S.E."/>
            <person name="Farag S."/>
            <person name="Shank E.A."/>
            <person name="Bowers A."/>
        </authorList>
    </citation>
    <scope>NUCLEOTIDE SEQUENCE [LARGE SCALE GENOMIC DNA]</scope>
    <source>
        <strain evidence="1 2">AFS040105</strain>
    </source>
</reference>
<organism evidence="1 2">
    <name type="scientific">Bacillus cereus</name>
    <dbReference type="NCBI Taxonomy" id="1396"/>
    <lineage>
        <taxon>Bacteria</taxon>
        <taxon>Bacillati</taxon>
        <taxon>Bacillota</taxon>
        <taxon>Bacilli</taxon>
        <taxon>Bacillales</taxon>
        <taxon>Bacillaceae</taxon>
        <taxon>Bacillus</taxon>
        <taxon>Bacillus cereus group</taxon>
    </lineage>
</organism>
<proteinExistence type="predicted"/>
<dbReference type="RefSeq" id="WP_098859066.1">
    <property type="nucleotide sequence ID" value="NZ_NUMG01000027.1"/>
</dbReference>